<evidence type="ECO:0000313" key="5">
    <source>
        <dbReference type="EMBL" id="MBF2709441.1"/>
    </source>
</evidence>
<reference evidence="5" key="1">
    <citation type="submission" date="2020-11" db="EMBL/GenBank/DDBJ databases">
        <title>Genome of Flavobacterium soyangense.</title>
        <authorList>
            <person name="Liu Q."/>
            <person name="Xin Y.-H."/>
        </authorList>
    </citation>
    <scope>NUCLEOTIDE SEQUENCE</scope>
    <source>
        <strain evidence="5">CGMCC 1.13493</strain>
    </source>
</reference>
<name>A0A930XWJ2_9FLAO</name>
<dbReference type="Proteomes" id="UP000646211">
    <property type="component" value="Unassembled WGS sequence"/>
</dbReference>
<evidence type="ECO:0000256" key="2">
    <source>
        <dbReference type="ARBA" id="ARBA00023125"/>
    </source>
</evidence>
<evidence type="ECO:0000256" key="3">
    <source>
        <dbReference type="ARBA" id="ARBA00023163"/>
    </source>
</evidence>
<evidence type="ECO:0000259" key="4">
    <source>
        <dbReference type="PROSITE" id="PS01124"/>
    </source>
</evidence>
<dbReference type="SMART" id="SM00342">
    <property type="entry name" value="HTH_ARAC"/>
    <property type="match status" value="1"/>
</dbReference>
<evidence type="ECO:0000313" key="6">
    <source>
        <dbReference type="Proteomes" id="UP000646211"/>
    </source>
</evidence>
<feature type="domain" description="HTH araC/xylS-type" evidence="4">
    <location>
        <begin position="188"/>
        <end position="286"/>
    </location>
</feature>
<dbReference type="InterPro" id="IPR009057">
    <property type="entry name" value="Homeodomain-like_sf"/>
</dbReference>
<dbReference type="GO" id="GO:0043565">
    <property type="term" value="F:sequence-specific DNA binding"/>
    <property type="evidence" value="ECO:0007669"/>
    <property type="project" value="InterPro"/>
</dbReference>
<proteinExistence type="predicted"/>
<dbReference type="PANTHER" id="PTHR43280">
    <property type="entry name" value="ARAC-FAMILY TRANSCRIPTIONAL REGULATOR"/>
    <property type="match status" value="1"/>
</dbReference>
<dbReference type="PANTHER" id="PTHR43280:SF32">
    <property type="entry name" value="TRANSCRIPTIONAL REGULATORY PROTEIN"/>
    <property type="match status" value="1"/>
</dbReference>
<organism evidence="5 6">
    <name type="scientific">Flavobacterium soyangense</name>
    <dbReference type="NCBI Taxonomy" id="2023265"/>
    <lineage>
        <taxon>Bacteria</taxon>
        <taxon>Pseudomonadati</taxon>
        <taxon>Bacteroidota</taxon>
        <taxon>Flavobacteriia</taxon>
        <taxon>Flavobacteriales</taxon>
        <taxon>Flavobacteriaceae</taxon>
        <taxon>Flavobacterium</taxon>
    </lineage>
</organism>
<evidence type="ECO:0000256" key="1">
    <source>
        <dbReference type="ARBA" id="ARBA00023015"/>
    </source>
</evidence>
<keyword evidence="2" id="KW-0238">DNA-binding</keyword>
<dbReference type="Gene3D" id="1.10.10.60">
    <property type="entry name" value="Homeodomain-like"/>
    <property type="match status" value="1"/>
</dbReference>
<protein>
    <recommendedName>
        <fullName evidence="4">HTH araC/xylS-type domain-containing protein</fullName>
    </recommendedName>
</protein>
<keyword evidence="6" id="KW-1185">Reference proteome</keyword>
<dbReference type="SUPFAM" id="SSF46689">
    <property type="entry name" value="Homeodomain-like"/>
    <property type="match status" value="1"/>
</dbReference>
<dbReference type="PROSITE" id="PS01124">
    <property type="entry name" value="HTH_ARAC_FAMILY_2"/>
    <property type="match status" value="1"/>
</dbReference>
<accession>A0A930XWJ2</accession>
<dbReference type="EMBL" id="JADHEC010000031">
    <property type="protein sequence ID" value="MBF2709441.1"/>
    <property type="molecule type" value="Genomic_DNA"/>
</dbReference>
<comment type="caution">
    <text evidence="5">The sequence shown here is derived from an EMBL/GenBank/DDBJ whole genome shotgun (WGS) entry which is preliminary data.</text>
</comment>
<keyword evidence="3" id="KW-0804">Transcription</keyword>
<sequence length="290" mass="33881">MKEGNIYRFLNSINRKVDFEVIPSIPNSFFETDQKENYYTIMVISKGDGKVKLDFSEFTFEEKSILFFSISQSFRIINAGNIEGFAIRFHPDFFSFKEIQGEIPEGVLLFSSCYMPSTLKLNDNQEFSLFLMIIDYLKEALQLNGNYIKENIISNLRIFILEASKLKSIKNQDALTSFQDIKIPFKSQYLVDAIENNFRTKHNVEFYADFFQIPLNILNQICFEKFKKSLSDLIYERIIIECNRQLYITTKTLKQISTDVGFIDENCFVEVFESRTGLSPKLFRETLGGF</sequence>
<keyword evidence="1" id="KW-0805">Transcription regulation</keyword>
<gene>
    <name evidence="5" type="ORF">IR213_12690</name>
</gene>
<dbReference type="RefSeq" id="WP_194312681.1">
    <property type="nucleotide sequence ID" value="NZ_JADHEC010000031.1"/>
</dbReference>
<dbReference type="AlphaFoldDB" id="A0A930XWJ2"/>
<dbReference type="GO" id="GO:0003700">
    <property type="term" value="F:DNA-binding transcription factor activity"/>
    <property type="evidence" value="ECO:0007669"/>
    <property type="project" value="InterPro"/>
</dbReference>
<dbReference type="InterPro" id="IPR018060">
    <property type="entry name" value="HTH_AraC"/>
</dbReference>